<dbReference type="InterPro" id="IPR015424">
    <property type="entry name" value="PyrdxlP-dep_Trfase"/>
</dbReference>
<name>A0A4U8Z771_METTU</name>
<dbReference type="OrthoDB" id="9802328at2"/>
<dbReference type="Gene3D" id="3.90.1150.10">
    <property type="entry name" value="Aspartate Aminotransferase, domain 1"/>
    <property type="match status" value="1"/>
</dbReference>
<dbReference type="InterPro" id="IPR015422">
    <property type="entry name" value="PyrdxlP-dep_Trfase_small"/>
</dbReference>
<proteinExistence type="predicted"/>
<keyword evidence="1" id="KW-0812">Transmembrane</keyword>
<dbReference type="AlphaFoldDB" id="A0A4U8Z771"/>
<evidence type="ECO:0000256" key="1">
    <source>
        <dbReference type="SAM" id="Phobius"/>
    </source>
</evidence>
<keyword evidence="1" id="KW-1133">Transmembrane helix</keyword>
<accession>A0A4U8Z771</accession>
<geneLocation type="plasmid" evidence="2 3">
    <name>2</name>
</geneLocation>
<keyword evidence="1" id="KW-0472">Membrane</keyword>
<dbReference type="Proteomes" id="UP000294360">
    <property type="component" value="Plasmid 2"/>
</dbReference>
<organism evidence="2 3">
    <name type="scientific">Methylocella tundrae</name>
    <dbReference type="NCBI Taxonomy" id="227605"/>
    <lineage>
        <taxon>Bacteria</taxon>
        <taxon>Pseudomonadati</taxon>
        <taxon>Pseudomonadota</taxon>
        <taxon>Alphaproteobacteria</taxon>
        <taxon>Hyphomicrobiales</taxon>
        <taxon>Beijerinckiaceae</taxon>
        <taxon>Methylocella</taxon>
    </lineage>
</organism>
<dbReference type="KEGG" id="mtun:MTUNDRAET4_0298.1"/>
<dbReference type="Gene3D" id="3.40.640.10">
    <property type="entry name" value="Type I PLP-dependent aspartate aminotransferase-like (Major domain)"/>
    <property type="match status" value="1"/>
</dbReference>
<protein>
    <submittedName>
        <fullName evidence="2">GntR family transcriptional regulator</fullName>
    </submittedName>
</protein>
<sequence>MKLAEQTDHTIIEDNVFAEFPRRALRLSMAWIASSTSFVGGHFSAYLLFSVLKDVDYRKLIDGLRERLPHATGKTSARLKSIGIAPWIEPRAGIFLWGRLAEGLDPADIARRALASDIVVAPGNVFGRSQSACNFLGFNVSQCAEPRIFKMIAATIGK</sequence>
<dbReference type="InterPro" id="IPR015421">
    <property type="entry name" value="PyrdxlP-dep_Trfase_major"/>
</dbReference>
<keyword evidence="2" id="KW-0614">Plasmid</keyword>
<evidence type="ECO:0000313" key="3">
    <source>
        <dbReference type="Proteomes" id="UP000294360"/>
    </source>
</evidence>
<dbReference type="RefSeq" id="WP_134493071.1">
    <property type="nucleotide sequence ID" value="NZ_CP139088.1"/>
</dbReference>
<dbReference type="SUPFAM" id="SSF53383">
    <property type="entry name" value="PLP-dependent transferases"/>
    <property type="match status" value="1"/>
</dbReference>
<evidence type="ECO:0000313" key="2">
    <source>
        <dbReference type="EMBL" id="VFU16673.1"/>
    </source>
</evidence>
<gene>
    <name evidence="2" type="ORF">MTUNDRAET4_0298</name>
</gene>
<dbReference type="EMBL" id="LR536451">
    <property type="protein sequence ID" value="VFU16673.1"/>
    <property type="molecule type" value="Genomic_DNA"/>
</dbReference>
<reference evidence="2 3" key="1">
    <citation type="submission" date="2019-03" db="EMBL/GenBank/DDBJ databases">
        <authorList>
            <person name="Kox A.R. M."/>
        </authorList>
    </citation>
    <scope>NUCLEOTIDE SEQUENCE [LARGE SCALE GENOMIC DNA]</scope>
    <source>
        <strain evidence="2">MTUNDRAET4 annotated genome</strain>
        <plasmid evidence="3">2</plasmid>
    </source>
</reference>
<feature type="transmembrane region" description="Helical" evidence="1">
    <location>
        <begin position="29"/>
        <end position="49"/>
    </location>
</feature>